<feature type="binding site" evidence="7">
    <location>
        <position position="144"/>
    </location>
    <ligand>
        <name>Zn(2+)</name>
        <dbReference type="ChEBI" id="CHEBI:29105"/>
        <note>catalytic</note>
    </ligand>
</feature>
<feature type="binding site" evidence="7">
    <location>
        <position position="140"/>
    </location>
    <ligand>
        <name>Zn(2+)</name>
        <dbReference type="ChEBI" id="CHEBI:29105"/>
        <note>catalytic</note>
    </ligand>
</feature>
<reference evidence="8 9" key="1">
    <citation type="submission" date="2019-03" db="EMBL/GenBank/DDBJ databases">
        <title>Jiella endophytica sp. nov., a novel endophytic bacterium isolated from root of Ficus microcarpa Linn. f.</title>
        <authorList>
            <person name="Tuo L."/>
        </authorList>
    </citation>
    <scope>NUCLEOTIDE SEQUENCE [LARGE SCALE GENOMIC DNA]</scope>
    <source>
        <strain evidence="8 9">CBS5Q-3</strain>
    </source>
</reference>
<dbReference type="GO" id="GO:0004521">
    <property type="term" value="F:RNA endonuclease activity"/>
    <property type="evidence" value="ECO:0007669"/>
    <property type="project" value="UniProtKB-UniRule"/>
</dbReference>
<dbReference type="InterPro" id="IPR023091">
    <property type="entry name" value="MetalPrtase_cat_dom_sf_prd"/>
</dbReference>
<evidence type="ECO:0000256" key="3">
    <source>
        <dbReference type="ARBA" id="ARBA00022723"/>
    </source>
</evidence>
<keyword evidence="7" id="KW-0690">Ribosome biogenesis</keyword>
<dbReference type="OrthoDB" id="9807740at2"/>
<proteinExistence type="inferred from homology"/>
<gene>
    <name evidence="7 8" type="primary">ybeY</name>
    <name evidence="8" type="ORF">E3C22_08820</name>
</gene>
<name>A0A4Y8RQ18_9HYPH</name>
<dbReference type="InterPro" id="IPR020549">
    <property type="entry name" value="YbeY_CS"/>
</dbReference>
<dbReference type="GO" id="GO:0005737">
    <property type="term" value="C:cytoplasm"/>
    <property type="evidence" value="ECO:0007669"/>
    <property type="project" value="UniProtKB-SubCell"/>
</dbReference>
<keyword evidence="7" id="KW-0698">rRNA processing</keyword>
<evidence type="ECO:0000256" key="1">
    <source>
        <dbReference type="ARBA" id="ARBA00010875"/>
    </source>
</evidence>
<dbReference type="PANTHER" id="PTHR46986:SF1">
    <property type="entry name" value="ENDORIBONUCLEASE YBEY, CHLOROPLASTIC"/>
    <property type="match status" value="1"/>
</dbReference>
<dbReference type="PROSITE" id="PS01306">
    <property type="entry name" value="UPF0054"/>
    <property type="match status" value="1"/>
</dbReference>
<organism evidence="8 9">
    <name type="scientific">Jiella endophytica</name>
    <dbReference type="NCBI Taxonomy" id="2558362"/>
    <lineage>
        <taxon>Bacteria</taxon>
        <taxon>Pseudomonadati</taxon>
        <taxon>Pseudomonadota</taxon>
        <taxon>Alphaproteobacteria</taxon>
        <taxon>Hyphomicrobiales</taxon>
        <taxon>Aurantimonadaceae</taxon>
        <taxon>Jiella</taxon>
    </lineage>
</organism>
<dbReference type="GO" id="GO:0004222">
    <property type="term" value="F:metalloendopeptidase activity"/>
    <property type="evidence" value="ECO:0007669"/>
    <property type="project" value="InterPro"/>
</dbReference>
<dbReference type="InterPro" id="IPR002036">
    <property type="entry name" value="YbeY"/>
</dbReference>
<dbReference type="EC" id="3.1.-.-" evidence="7"/>
<dbReference type="NCBIfam" id="TIGR00043">
    <property type="entry name" value="rRNA maturation RNase YbeY"/>
    <property type="match status" value="1"/>
</dbReference>
<dbReference type="Proteomes" id="UP000298179">
    <property type="component" value="Unassembled WGS sequence"/>
</dbReference>
<dbReference type="PANTHER" id="PTHR46986">
    <property type="entry name" value="ENDORIBONUCLEASE YBEY, CHLOROPLASTIC"/>
    <property type="match status" value="1"/>
</dbReference>
<evidence type="ECO:0000256" key="5">
    <source>
        <dbReference type="ARBA" id="ARBA00022801"/>
    </source>
</evidence>
<dbReference type="Pfam" id="PF02130">
    <property type="entry name" value="YbeY"/>
    <property type="match status" value="1"/>
</dbReference>
<dbReference type="GO" id="GO:0006364">
    <property type="term" value="P:rRNA processing"/>
    <property type="evidence" value="ECO:0007669"/>
    <property type="project" value="UniProtKB-UniRule"/>
</dbReference>
<comment type="similarity">
    <text evidence="1 7">Belongs to the endoribonuclease YbeY family.</text>
</comment>
<sequence length="193" mass="20224">MFEDGQDEAVTAALHGFPGIAVAISVDASAWSQAIPYEALEALTLRALGAAAGHVGLPTALETEISVTFSDDATVREANREWRGKDKPTNILSFPMVQLTPGDLPGLLAGDLLIAFETVAKEAAADEKSLADHLGHLLVHGLLHLLGHDHIEDDEAAAMEALEIAILAGLGIADPYGDRPLRTVPAGTRDPLA</sequence>
<keyword evidence="4 7" id="KW-0255">Endonuclease</keyword>
<evidence type="ECO:0000256" key="4">
    <source>
        <dbReference type="ARBA" id="ARBA00022759"/>
    </source>
</evidence>
<comment type="cofactor">
    <cofactor evidence="7">
        <name>Zn(2+)</name>
        <dbReference type="ChEBI" id="CHEBI:29105"/>
    </cofactor>
    <text evidence="7">Binds 1 zinc ion.</text>
</comment>
<dbReference type="RefSeq" id="WP_134761615.1">
    <property type="nucleotide sequence ID" value="NZ_SOZD01000002.1"/>
</dbReference>
<feature type="binding site" evidence="7">
    <location>
        <position position="150"/>
    </location>
    <ligand>
        <name>Zn(2+)</name>
        <dbReference type="ChEBI" id="CHEBI:29105"/>
        <note>catalytic</note>
    </ligand>
</feature>
<accession>A0A4Y8RQ18</accession>
<keyword evidence="9" id="KW-1185">Reference proteome</keyword>
<dbReference type="SUPFAM" id="SSF55486">
    <property type="entry name" value="Metalloproteases ('zincins'), catalytic domain"/>
    <property type="match status" value="1"/>
</dbReference>
<evidence type="ECO:0000256" key="6">
    <source>
        <dbReference type="ARBA" id="ARBA00022833"/>
    </source>
</evidence>
<evidence type="ECO:0000313" key="9">
    <source>
        <dbReference type="Proteomes" id="UP000298179"/>
    </source>
</evidence>
<keyword evidence="6 7" id="KW-0862">Zinc</keyword>
<dbReference type="EMBL" id="SOZD01000002">
    <property type="protein sequence ID" value="TFF25446.1"/>
    <property type="molecule type" value="Genomic_DNA"/>
</dbReference>
<dbReference type="AlphaFoldDB" id="A0A4Y8RQ18"/>
<dbReference type="GO" id="GO:0008270">
    <property type="term" value="F:zinc ion binding"/>
    <property type="evidence" value="ECO:0007669"/>
    <property type="project" value="UniProtKB-UniRule"/>
</dbReference>
<keyword evidence="3 7" id="KW-0479">Metal-binding</keyword>
<evidence type="ECO:0000256" key="2">
    <source>
        <dbReference type="ARBA" id="ARBA00022722"/>
    </source>
</evidence>
<dbReference type="Gene3D" id="3.40.390.30">
    <property type="entry name" value="Metalloproteases ('zincins'), catalytic domain"/>
    <property type="match status" value="1"/>
</dbReference>
<comment type="caution">
    <text evidence="8">The sequence shown here is derived from an EMBL/GenBank/DDBJ whole genome shotgun (WGS) entry which is preliminary data.</text>
</comment>
<keyword evidence="7" id="KW-0963">Cytoplasm</keyword>
<evidence type="ECO:0000256" key="7">
    <source>
        <dbReference type="HAMAP-Rule" id="MF_00009"/>
    </source>
</evidence>
<comment type="function">
    <text evidence="7">Single strand-specific metallo-endoribonuclease involved in late-stage 70S ribosome quality control and in maturation of the 3' terminus of the 16S rRNA.</text>
</comment>
<comment type="subcellular location">
    <subcellularLocation>
        <location evidence="7">Cytoplasm</location>
    </subcellularLocation>
</comment>
<keyword evidence="2 7" id="KW-0540">Nuclease</keyword>
<protein>
    <recommendedName>
        <fullName evidence="7">Endoribonuclease YbeY</fullName>
        <ecNumber evidence="7">3.1.-.-</ecNumber>
    </recommendedName>
</protein>
<keyword evidence="5 7" id="KW-0378">Hydrolase</keyword>
<evidence type="ECO:0000313" key="8">
    <source>
        <dbReference type="EMBL" id="TFF25446.1"/>
    </source>
</evidence>
<dbReference type="HAMAP" id="MF_00009">
    <property type="entry name" value="Endoribonucl_YbeY"/>
    <property type="match status" value="1"/>
</dbReference>